<dbReference type="GO" id="GO:0008168">
    <property type="term" value="F:methyltransferase activity"/>
    <property type="evidence" value="ECO:0007669"/>
    <property type="project" value="UniProtKB-KW"/>
</dbReference>
<keyword evidence="2" id="KW-1185">Reference proteome</keyword>
<comment type="caution">
    <text evidence="1">The sequence shown here is derived from an EMBL/GenBank/DDBJ whole genome shotgun (WGS) entry which is preliminary data.</text>
</comment>
<organism evidence="1 2">
    <name type="scientific">Amycolatopsis vancoresmycina DSM 44592</name>
    <dbReference type="NCBI Taxonomy" id="1292037"/>
    <lineage>
        <taxon>Bacteria</taxon>
        <taxon>Bacillati</taxon>
        <taxon>Actinomycetota</taxon>
        <taxon>Actinomycetes</taxon>
        <taxon>Pseudonocardiales</taxon>
        <taxon>Pseudonocardiaceae</taxon>
        <taxon>Amycolatopsis</taxon>
    </lineage>
</organism>
<name>R1GGQ8_9PSEU</name>
<dbReference type="eggNOG" id="COG2227">
    <property type="taxonomic scope" value="Bacteria"/>
</dbReference>
<keyword evidence="1" id="KW-0808">Transferase</keyword>
<dbReference type="PATRIC" id="fig|1292037.4.peg.214"/>
<proteinExistence type="predicted"/>
<evidence type="ECO:0000313" key="1">
    <source>
        <dbReference type="EMBL" id="EOD70437.1"/>
    </source>
</evidence>
<dbReference type="Proteomes" id="UP000014139">
    <property type="component" value="Unassembled WGS sequence"/>
</dbReference>
<keyword evidence="1" id="KW-0489">Methyltransferase</keyword>
<reference evidence="1 2" key="1">
    <citation type="submission" date="2013-02" db="EMBL/GenBank/DDBJ databases">
        <title>Draft genome sequence of Amycolatopsis vancoresmycina strain DSM 44592T.</title>
        <authorList>
            <person name="Kumar S."/>
            <person name="Kaur N."/>
            <person name="Kaur C."/>
            <person name="Raghava G.P.S."/>
            <person name="Mayilraj S."/>
        </authorList>
    </citation>
    <scope>NUCLEOTIDE SEQUENCE [LARGE SCALE GENOMIC DNA]</scope>
    <source>
        <strain evidence="1 2">DSM 44592</strain>
    </source>
</reference>
<dbReference type="AlphaFoldDB" id="R1GGQ8"/>
<protein>
    <submittedName>
        <fullName evidence="1">Methyltransferase type 11</fullName>
    </submittedName>
</protein>
<evidence type="ECO:0000313" key="2">
    <source>
        <dbReference type="Proteomes" id="UP000014139"/>
    </source>
</evidence>
<sequence length="64" mass="7235">MDVEVTDKPARRLAEHALWREVLTFEAGDDPAVRSMQEEAQRMLATFEGLRRVLATARAPRTAP</sequence>
<dbReference type="GO" id="GO:0032259">
    <property type="term" value="P:methylation"/>
    <property type="evidence" value="ECO:0007669"/>
    <property type="project" value="UniProtKB-KW"/>
</dbReference>
<accession>R1GGQ8</accession>
<dbReference type="EMBL" id="AOUO01000011">
    <property type="protein sequence ID" value="EOD70437.1"/>
    <property type="molecule type" value="Genomic_DNA"/>
</dbReference>
<gene>
    <name evidence="1" type="ORF">H480_01092</name>
</gene>